<dbReference type="InterPro" id="IPR009959">
    <property type="entry name" value="Cyclase_SnoaL-like"/>
</dbReference>
<dbReference type="AlphaFoldDB" id="A0A8J3N189"/>
<dbReference type="InterPro" id="IPR032710">
    <property type="entry name" value="NTF2-like_dom_sf"/>
</dbReference>
<dbReference type="Pfam" id="PF07366">
    <property type="entry name" value="SnoaL"/>
    <property type="match status" value="1"/>
</dbReference>
<protein>
    <recommendedName>
        <fullName evidence="3">Ester cyclase</fullName>
    </recommendedName>
</protein>
<evidence type="ECO:0000313" key="2">
    <source>
        <dbReference type="Proteomes" id="UP000597444"/>
    </source>
</evidence>
<dbReference type="Gene3D" id="3.10.450.50">
    <property type="match status" value="1"/>
</dbReference>
<organism evidence="1 2">
    <name type="scientific">Reticulibacter mediterranei</name>
    <dbReference type="NCBI Taxonomy" id="2778369"/>
    <lineage>
        <taxon>Bacteria</taxon>
        <taxon>Bacillati</taxon>
        <taxon>Chloroflexota</taxon>
        <taxon>Ktedonobacteria</taxon>
        <taxon>Ktedonobacterales</taxon>
        <taxon>Reticulibacteraceae</taxon>
        <taxon>Reticulibacter</taxon>
    </lineage>
</organism>
<dbReference type="PANTHER" id="PTHR38436">
    <property type="entry name" value="POLYKETIDE CYCLASE SNOAL-LIKE DOMAIN"/>
    <property type="match status" value="1"/>
</dbReference>
<comment type="caution">
    <text evidence="1">The sequence shown here is derived from an EMBL/GenBank/DDBJ whole genome shotgun (WGS) entry which is preliminary data.</text>
</comment>
<name>A0A8J3N189_9CHLR</name>
<dbReference type="GO" id="GO:0030638">
    <property type="term" value="P:polyketide metabolic process"/>
    <property type="evidence" value="ECO:0007669"/>
    <property type="project" value="InterPro"/>
</dbReference>
<proteinExistence type="predicted"/>
<gene>
    <name evidence="1" type="ORF">KSF_037750</name>
</gene>
<dbReference type="RefSeq" id="WP_220204499.1">
    <property type="nucleotide sequence ID" value="NZ_BNJK01000001.1"/>
</dbReference>
<dbReference type="Proteomes" id="UP000597444">
    <property type="component" value="Unassembled WGS sequence"/>
</dbReference>
<accession>A0A8J3N189</accession>
<dbReference type="SUPFAM" id="SSF54427">
    <property type="entry name" value="NTF2-like"/>
    <property type="match status" value="1"/>
</dbReference>
<evidence type="ECO:0000313" key="1">
    <source>
        <dbReference type="EMBL" id="GHO93727.1"/>
    </source>
</evidence>
<dbReference type="EMBL" id="BNJK01000001">
    <property type="protein sequence ID" value="GHO93727.1"/>
    <property type="molecule type" value="Genomic_DNA"/>
</dbReference>
<reference evidence="1" key="1">
    <citation type="submission" date="2020-10" db="EMBL/GenBank/DDBJ databases">
        <title>Taxonomic study of unclassified bacteria belonging to the class Ktedonobacteria.</title>
        <authorList>
            <person name="Yabe S."/>
            <person name="Wang C.M."/>
            <person name="Zheng Y."/>
            <person name="Sakai Y."/>
            <person name="Cavaletti L."/>
            <person name="Monciardini P."/>
            <person name="Donadio S."/>
        </authorList>
    </citation>
    <scope>NUCLEOTIDE SEQUENCE</scope>
    <source>
        <strain evidence="1">ID150040</strain>
    </source>
</reference>
<evidence type="ECO:0008006" key="3">
    <source>
        <dbReference type="Google" id="ProtNLM"/>
    </source>
</evidence>
<keyword evidence="2" id="KW-1185">Reference proteome</keyword>
<dbReference type="PANTHER" id="PTHR38436:SF1">
    <property type="entry name" value="ESTER CYCLASE"/>
    <property type="match status" value="1"/>
</dbReference>
<sequence>MASPLEIYKEYQSRLRSRDFEHLGEVVDLEGFRDICIGLFDWTTGFETAFQNLTRNMLLPFADWHTSIEDAVEGQDTVVVRSRAEATHVADFLGIPATGRRVSWETVTIVKVKDGRVVENRSQPDLWGIYQQLTATVPPQEKAAI</sequence>